<keyword evidence="11" id="KW-1185">Reference proteome</keyword>
<keyword evidence="3" id="KW-0498">Mitosis</keyword>
<dbReference type="SMART" id="SM01332">
    <property type="entry name" value="Cyclin_C"/>
    <property type="match status" value="1"/>
</dbReference>
<evidence type="ECO:0000256" key="5">
    <source>
        <dbReference type="ARBA" id="ARBA00023306"/>
    </source>
</evidence>
<dbReference type="CDD" id="cd20504">
    <property type="entry name" value="CYCLIN_CCNA_rpt1"/>
    <property type="match status" value="1"/>
</dbReference>
<evidence type="ECO:0000256" key="4">
    <source>
        <dbReference type="ARBA" id="ARBA00023127"/>
    </source>
</evidence>
<feature type="compositionally biased region" description="Polar residues" evidence="7">
    <location>
        <begin position="56"/>
        <end position="69"/>
    </location>
</feature>
<evidence type="ECO:0000256" key="1">
    <source>
        <dbReference type="ARBA" id="ARBA00006955"/>
    </source>
</evidence>
<dbReference type="PROSITE" id="PS00292">
    <property type="entry name" value="CYCLINS"/>
    <property type="match status" value="1"/>
</dbReference>
<dbReference type="PIRSF" id="PIRSF001771">
    <property type="entry name" value="Cyclin_A_B_D_E"/>
    <property type="match status" value="1"/>
</dbReference>
<evidence type="ECO:0000256" key="7">
    <source>
        <dbReference type="SAM" id="MobiDB-lite"/>
    </source>
</evidence>
<gene>
    <name evidence="10" type="ORF">CINCED_3A004624</name>
</gene>
<dbReference type="Gene3D" id="1.10.472.10">
    <property type="entry name" value="Cyclin-like"/>
    <property type="match status" value="2"/>
</dbReference>
<feature type="domain" description="Cyclin C-terminal" evidence="9">
    <location>
        <begin position="319"/>
        <end position="437"/>
    </location>
</feature>
<protein>
    <submittedName>
        <fullName evidence="10">Cyclin, N-terminal,Cyclin-like,Cyclin, C-terminal domain</fullName>
    </submittedName>
</protein>
<organism evidence="10 11">
    <name type="scientific">Cinara cedri</name>
    <dbReference type="NCBI Taxonomy" id="506608"/>
    <lineage>
        <taxon>Eukaryota</taxon>
        <taxon>Metazoa</taxon>
        <taxon>Ecdysozoa</taxon>
        <taxon>Arthropoda</taxon>
        <taxon>Hexapoda</taxon>
        <taxon>Insecta</taxon>
        <taxon>Pterygota</taxon>
        <taxon>Neoptera</taxon>
        <taxon>Paraneoptera</taxon>
        <taxon>Hemiptera</taxon>
        <taxon>Sternorrhyncha</taxon>
        <taxon>Aphidomorpha</taxon>
        <taxon>Aphidoidea</taxon>
        <taxon>Aphididae</taxon>
        <taxon>Lachninae</taxon>
        <taxon>Cinara</taxon>
    </lineage>
</organism>
<dbReference type="SMART" id="SM00385">
    <property type="entry name" value="CYCLIN"/>
    <property type="match status" value="2"/>
</dbReference>
<feature type="domain" description="Cyclin-like" evidence="8">
    <location>
        <begin position="226"/>
        <end position="310"/>
    </location>
</feature>
<dbReference type="InterPro" id="IPR036915">
    <property type="entry name" value="Cyclin-like_sf"/>
</dbReference>
<dbReference type="InterPro" id="IPR046965">
    <property type="entry name" value="Cyclin_A/B-like"/>
</dbReference>
<dbReference type="GO" id="GO:0044772">
    <property type="term" value="P:mitotic cell cycle phase transition"/>
    <property type="evidence" value="ECO:0007669"/>
    <property type="project" value="InterPro"/>
</dbReference>
<dbReference type="CDD" id="cd20505">
    <property type="entry name" value="CYCLIN_CCNA_rpt2"/>
    <property type="match status" value="1"/>
</dbReference>
<sequence>MEFSVFRNQENAGNVMRNNKENNVPPKDQPLTKRRSALGLLNAKQPFGSRQVPPKTKTQGTNKFGFPTKSTVPFTIHEDDQAAVKHSNANNVENQRVLRSKNGHNKINESKVTVPKVELKERKPLSDVGQIVKPSVKDLVEETDEQADIKLIDSSCSYSPMSVDHDKSIQSTSLSLTANRLSSDIDTYTSELYSYLRDVEKLHRPKPGYMRRQPDVTYSMRAILVDWLVEVAQEYKLQNETLYLAISFIDRFLSLMSVVRAKLQLLGTAAMFVASKYEEIYPPDVSEFVYITDDTYTKKQVLKMEQLILKVLGFDVSNPTIIIFLTHVCVHCNVSLKNMYLAMYLGELSLLEADPYLSYSPSMVGCGAVALARLILGNEDIWPEDMSELTHYSLNDLIPILKHLNQTYKGAPHLQQTAIRLKYKSAKYHSVSEMEYKQLNIPEETAQKEMAERLKLVDVQDSS</sequence>
<evidence type="ECO:0000313" key="11">
    <source>
        <dbReference type="Proteomes" id="UP000325440"/>
    </source>
</evidence>
<dbReference type="Pfam" id="PF02984">
    <property type="entry name" value="Cyclin_C"/>
    <property type="match status" value="1"/>
</dbReference>
<evidence type="ECO:0000259" key="8">
    <source>
        <dbReference type="SMART" id="SM00385"/>
    </source>
</evidence>
<keyword evidence="4 6" id="KW-0195">Cyclin</keyword>
<evidence type="ECO:0000259" key="9">
    <source>
        <dbReference type="SMART" id="SM01332"/>
    </source>
</evidence>
<proteinExistence type="inferred from homology"/>
<evidence type="ECO:0000256" key="3">
    <source>
        <dbReference type="ARBA" id="ARBA00022776"/>
    </source>
</evidence>
<evidence type="ECO:0000256" key="2">
    <source>
        <dbReference type="ARBA" id="ARBA00022618"/>
    </source>
</evidence>
<dbReference type="InterPro" id="IPR032447">
    <property type="entry name" value="Cyclin-A_N"/>
</dbReference>
<dbReference type="SUPFAM" id="SSF47954">
    <property type="entry name" value="Cyclin-like"/>
    <property type="match status" value="2"/>
</dbReference>
<dbReference type="Pfam" id="PF16500">
    <property type="entry name" value="Cyclin_N2"/>
    <property type="match status" value="1"/>
</dbReference>
<keyword evidence="5" id="KW-0131">Cell cycle</keyword>
<dbReference type="OrthoDB" id="5590282at2759"/>
<dbReference type="GO" id="GO:0051301">
    <property type="term" value="P:cell division"/>
    <property type="evidence" value="ECO:0007669"/>
    <property type="project" value="UniProtKB-KW"/>
</dbReference>
<evidence type="ECO:0000313" key="10">
    <source>
        <dbReference type="EMBL" id="VVC40285.1"/>
    </source>
</evidence>
<dbReference type="InterPro" id="IPR048258">
    <property type="entry name" value="Cyclins_cyclin-box"/>
</dbReference>
<feature type="domain" description="Cyclin-like" evidence="8">
    <location>
        <begin position="323"/>
        <end position="406"/>
    </location>
</feature>
<dbReference type="GO" id="GO:0016538">
    <property type="term" value="F:cyclin-dependent protein serine/threonine kinase regulator activity"/>
    <property type="evidence" value="ECO:0007669"/>
    <property type="project" value="InterPro"/>
</dbReference>
<dbReference type="InterPro" id="IPR013763">
    <property type="entry name" value="Cyclin-like_dom"/>
</dbReference>
<feature type="region of interest" description="Disordered" evidence="7">
    <location>
        <begin position="46"/>
        <end position="69"/>
    </location>
</feature>
<dbReference type="EMBL" id="CABPRJ010001902">
    <property type="protein sequence ID" value="VVC40285.1"/>
    <property type="molecule type" value="Genomic_DNA"/>
</dbReference>
<name>A0A5E4N8R8_9HEMI</name>
<dbReference type="InterPro" id="IPR004367">
    <property type="entry name" value="Cyclin_C-dom"/>
</dbReference>
<dbReference type="PANTHER" id="PTHR10177">
    <property type="entry name" value="CYCLINS"/>
    <property type="match status" value="1"/>
</dbReference>
<dbReference type="InterPro" id="IPR006671">
    <property type="entry name" value="Cyclin_N"/>
</dbReference>
<accession>A0A5E4N8R8</accession>
<dbReference type="FunFam" id="1.10.472.10:FF:000001">
    <property type="entry name" value="G2/mitotic-specific cyclin"/>
    <property type="match status" value="1"/>
</dbReference>
<comment type="similarity">
    <text evidence="1">Belongs to the cyclin family. Cyclin AB subfamily.</text>
</comment>
<reference evidence="10 11" key="1">
    <citation type="submission" date="2019-08" db="EMBL/GenBank/DDBJ databases">
        <authorList>
            <person name="Alioto T."/>
            <person name="Alioto T."/>
            <person name="Gomez Garrido J."/>
        </authorList>
    </citation>
    <scope>NUCLEOTIDE SEQUENCE [LARGE SCALE GENOMIC DNA]</scope>
</reference>
<dbReference type="InterPro" id="IPR039361">
    <property type="entry name" value="Cyclin"/>
</dbReference>
<keyword evidence="2" id="KW-0132">Cell division</keyword>
<dbReference type="Pfam" id="PF00134">
    <property type="entry name" value="Cyclin_N"/>
    <property type="match status" value="1"/>
</dbReference>
<feature type="compositionally biased region" description="Polar residues" evidence="7">
    <location>
        <begin position="1"/>
        <end position="12"/>
    </location>
</feature>
<evidence type="ECO:0000256" key="6">
    <source>
        <dbReference type="RuleBase" id="RU000383"/>
    </source>
</evidence>
<dbReference type="GO" id="GO:0005634">
    <property type="term" value="C:nucleus"/>
    <property type="evidence" value="ECO:0007669"/>
    <property type="project" value="UniProtKB-ARBA"/>
</dbReference>
<dbReference type="AlphaFoldDB" id="A0A5E4N8R8"/>
<dbReference type="Proteomes" id="UP000325440">
    <property type="component" value="Unassembled WGS sequence"/>
</dbReference>
<feature type="region of interest" description="Disordered" evidence="7">
    <location>
        <begin position="1"/>
        <end position="31"/>
    </location>
</feature>